<dbReference type="Pfam" id="PF13649">
    <property type="entry name" value="Methyltransf_25"/>
    <property type="match status" value="1"/>
</dbReference>
<dbReference type="Gene3D" id="3.40.50.150">
    <property type="entry name" value="Vaccinia Virus protein VP39"/>
    <property type="match status" value="1"/>
</dbReference>
<dbReference type="HOGENOM" id="CLU_1903243_0_0_0"/>
<gene>
    <name evidence="5" type="ordered locus">DGo_PC0071</name>
</gene>
<dbReference type="Proteomes" id="UP000007575">
    <property type="component" value="Plasmid P3"/>
</dbReference>
<dbReference type="RefSeq" id="WP_014682773.1">
    <property type="nucleotide sequence ID" value="NC_017771.1"/>
</dbReference>
<evidence type="ECO:0000259" key="4">
    <source>
        <dbReference type="Pfam" id="PF13649"/>
    </source>
</evidence>
<evidence type="ECO:0000313" key="5">
    <source>
        <dbReference type="EMBL" id="AFD27863.1"/>
    </source>
</evidence>
<organism evidence="5 6">
    <name type="scientific">Deinococcus gobiensis (strain DSM 21396 / JCM 16679 / CGMCC 1.7299 / I-0)</name>
    <dbReference type="NCBI Taxonomy" id="745776"/>
    <lineage>
        <taxon>Bacteria</taxon>
        <taxon>Thermotogati</taxon>
        <taxon>Deinococcota</taxon>
        <taxon>Deinococci</taxon>
        <taxon>Deinococcales</taxon>
        <taxon>Deinococcaceae</taxon>
        <taxon>Deinococcus</taxon>
    </lineage>
</organism>
<evidence type="ECO:0000256" key="1">
    <source>
        <dbReference type="ARBA" id="ARBA00022603"/>
    </source>
</evidence>
<dbReference type="OrthoDB" id="9804312at2"/>
<dbReference type="eggNOG" id="COG2890">
    <property type="taxonomic scope" value="Bacteria"/>
</dbReference>
<geneLocation type="plasmid" evidence="5 6">
    <name>P3</name>
</geneLocation>
<dbReference type="GO" id="GO:0008168">
    <property type="term" value="F:methyltransferase activity"/>
    <property type="evidence" value="ECO:0007669"/>
    <property type="project" value="UniProtKB-KW"/>
</dbReference>
<dbReference type="AlphaFoldDB" id="H8H2W6"/>
<keyword evidence="2 5" id="KW-0808">Transferase</keyword>
<reference evidence="5 6" key="1">
    <citation type="journal article" date="2012" name="PLoS ONE">
        <title>Genome sequence and transcriptome analysis of the radioresistant bacterium Deinococcus gobiensis: insights into the extreme environmental adaptations.</title>
        <authorList>
            <person name="Yuan M."/>
            <person name="Chen M."/>
            <person name="Zhang W."/>
            <person name="Lu W."/>
            <person name="Wang J."/>
            <person name="Yang M."/>
            <person name="Zhao P."/>
            <person name="Tang R."/>
            <person name="Li X."/>
            <person name="Hao Y."/>
            <person name="Zhou Z."/>
            <person name="Zhan Y."/>
            <person name="Yu H."/>
            <person name="Teng C."/>
            <person name="Yan Y."/>
            <person name="Ping S."/>
            <person name="Wang Y."/>
            <person name="Lin M."/>
        </authorList>
    </citation>
    <scope>NUCLEOTIDE SEQUENCE [LARGE SCALE GENOMIC DNA]</scope>
    <source>
        <strain evidence="6">DSM 21396 / JCM 16679 / CGMCC 1.7299 / I-0</strain>
        <plasmid evidence="5">P3</plasmid>
    </source>
</reference>
<dbReference type="CDD" id="cd02440">
    <property type="entry name" value="AdoMet_MTases"/>
    <property type="match status" value="1"/>
</dbReference>
<dbReference type="GO" id="GO:0032259">
    <property type="term" value="P:methylation"/>
    <property type="evidence" value="ECO:0007669"/>
    <property type="project" value="UniProtKB-KW"/>
</dbReference>
<dbReference type="PANTHER" id="PTHR43464">
    <property type="entry name" value="METHYLTRANSFERASE"/>
    <property type="match status" value="1"/>
</dbReference>
<dbReference type="PANTHER" id="PTHR43464:SF19">
    <property type="entry name" value="UBIQUINONE BIOSYNTHESIS O-METHYLTRANSFERASE, MITOCHONDRIAL"/>
    <property type="match status" value="1"/>
</dbReference>
<dbReference type="EMBL" id="CP002194">
    <property type="protein sequence ID" value="AFD27863.1"/>
    <property type="molecule type" value="Genomic_DNA"/>
</dbReference>
<dbReference type="InterPro" id="IPR041698">
    <property type="entry name" value="Methyltransf_25"/>
</dbReference>
<name>H8H2W6_DEIGI</name>
<feature type="domain" description="Methyltransferase" evidence="4">
    <location>
        <begin position="44"/>
        <end position="114"/>
    </location>
</feature>
<accession>H8H2W6</accession>
<evidence type="ECO:0000256" key="2">
    <source>
        <dbReference type="ARBA" id="ARBA00022679"/>
    </source>
</evidence>
<proteinExistence type="predicted"/>
<dbReference type="KEGG" id="dgo:DGo_PC0071"/>
<sequence>MINDLTDASRFWEAHYQKGPRPWTGRPNAILKRFADSLPVGAALDLGCGEGNSAVWLAQQGWHVTGVDVSSTALSRAAQHAADAGVTQRTTFITHDLNQTFPKGQFDLVYALYMESPVTLVRDRILHRAAEAV</sequence>
<keyword evidence="5" id="KW-0614">Plasmid</keyword>
<protein>
    <submittedName>
        <fullName evidence="5">Methyltransferase type 12</fullName>
    </submittedName>
</protein>
<keyword evidence="3" id="KW-0949">S-adenosyl-L-methionine</keyword>
<keyword evidence="1 5" id="KW-0489">Methyltransferase</keyword>
<dbReference type="SUPFAM" id="SSF53335">
    <property type="entry name" value="S-adenosyl-L-methionine-dependent methyltransferases"/>
    <property type="match status" value="1"/>
</dbReference>
<evidence type="ECO:0000256" key="3">
    <source>
        <dbReference type="ARBA" id="ARBA00022691"/>
    </source>
</evidence>
<keyword evidence="6" id="KW-1185">Reference proteome</keyword>
<dbReference type="InterPro" id="IPR029063">
    <property type="entry name" value="SAM-dependent_MTases_sf"/>
</dbReference>
<evidence type="ECO:0000313" key="6">
    <source>
        <dbReference type="Proteomes" id="UP000007575"/>
    </source>
</evidence>